<protein>
    <recommendedName>
        <fullName evidence="3">RRM domain-containing protein</fullName>
    </recommendedName>
</protein>
<feature type="domain" description="RRM" evidence="3">
    <location>
        <begin position="18"/>
        <end position="95"/>
    </location>
</feature>
<accession>A0AAP0C6H1</accession>
<evidence type="ECO:0000256" key="1">
    <source>
        <dbReference type="PROSITE-ProRule" id="PRU00176"/>
    </source>
</evidence>
<sequence length="571" mass="63231">MENRRKTPIPVEIQRRITKIFVTNLPEGCSGTDLASQVRLFGQIYDLYIARKRDKGGNRFGFISMLDVKNREEMLKNLRGIRMGENKLWFNIARFVLEDGEIKSDVPRQPPKKPQNHTTKAAEAAGPSLEPSVTGAWSFKDMLMGKSLDIDNSVNAFSSLHGRAVVAKMVNVSELKKIYVFLNDICPGNGKVQYLGGLDLLISFDEDSLAQNFLSTIKSMKESFSNVRIWEGQSLGFERVAWLKVQGLPLHLVTNEVINAVGDMFGKVVHSANREETDLDLSYEYVGVLVGDGKRISEEVTINCGNRKFRIWVVEEAGEWIPDFITIPSNKEDDSGSDGGTMEEDLVVHRSENSPVDSNAEHATDPISESGNPKAPLGVSGVDPVIDSSLNGDIHCPIMALNVHQSGSFLENDVSEEVSNDSFIPADEFDFDNANKNVHFSPSISKVVKRKKCKKDELGRSSLNYISSNESLKIGKKPKNVLEEHFEEDTFGLNDLLGLNVSTHGPPDANADTINDHHLDLNAQPSRDPIALSVEIEATKTLGDKLGVHLEEHEDLIQKSIIHEGLQSGKQ</sequence>
<dbReference type="InterPro" id="IPR035979">
    <property type="entry name" value="RBD_domain_sf"/>
</dbReference>
<reference evidence="4 5" key="1">
    <citation type="submission" date="2024-04" db="EMBL/GenBank/DDBJ databases">
        <title>The reference genome of an endangered Asteraceae, Deinandra increscens subsp. villosa, native to the Central Coast of California.</title>
        <authorList>
            <person name="Guilliams M."/>
            <person name="Hasenstab-Lehman K."/>
            <person name="Meyer R."/>
            <person name="Mcevoy S."/>
        </authorList>
    </citation>
    <scope>NUCLEOTIDE SEQUENCE [LARGE SCALE GENOMIC DNA]</scope>
    <source>
        <tissue evidence="4">Leaf</tissue>
    </source>
</reference>
<evidence type="ECO:0000313" key="5">
    <source>
        <dbReference type="Proteomes" id="UP001408789"/>
    </source>
</evidence>
<dbReference type="PROSITE" id="PS50102">
    <property type="entry name" value="RRM"/>
    <property type="match status" value="1"/>
</dbReference>
<gene>
    <name evidence="4" type="ORF">SSX86_033136</name>
</gene>
<evidence type="ECO:0000313" key="4">
    <source>
        <dbReference type="EMBL" id="KAK9047902.1"/>
    </source>
</evidence>
<proteinExistence type="predicted"/>
<dbReference type="CDD" id="cd00590">
    <property type="entry name" value="RRM_SF"/>
    <property type="match status" value="1"/>
</dbReference>
<keyword evidence="5" id="KW-1185">Reference proteome</keyword>
<dbReference type="AlphaFoldDB" id="A0AAP0C6H1"/>
<keyword evidence="1" id="KW-0694">RNA-binding</keyword>
<name>A0AAP0C6H1_9ASTR</name>
<dbReference type="SMART" id="SM00360">
    <property type="entry name" value="RRM"/>
    <property type="match status" value="1"/>
</dbReference>
<evidence type="ECO:0000259" key="3">
    <source>
        <dbReference type="PROSITE" id="PS50102"/>
    </source>
</evidence>
<dbReference type="SUPFAM" id="SSF54928">
    <property type="entry name" value="RNA-binding domain, RBD"/>
    <property type="match status" value="1"/>
</dbReference>
<feature type="region of interest" description="Disordered" evidence="2">
    <location>
        <begin position="350"/>
        <end position="378"/>
    </location>
</feature>
<dbReference type="InterPro" id="IPR000504">
    <property type="entry name" value="RRM_dom"/>
</dbReference>
<dbReference type="PANTHER" id="PTHR34427">
    <property type="entry name" value="DUF4283 DOMAIN PROTEIN"/>
    <property type="match status" value="1"/>
</dbReference>
<dbReference type="Gene3D" id="3.30.70.330">
    <property type="match status" value="1"/>
</dbReference>
<dbReference type="GO" id="GO:0003723">
    <property type="term" value="F:RNA binding"/>
    <property type="evidence" value="ECO:0007669"/>
    <property type="project" value="UniProtKB-UniRule"/>
</dbReference>
<dbReference type="Pfam" id="PF00076">
    <property type="entry name" value="RRM_1"/>
    <property type="match status" value="1"/>
</dbReference>
<comment type="caution">
    <text evidence="4">The sequence shown here is derived from an EMBL/GenBank/DDBJ whole genome shotgun (WGS) entry which is preliminary data.</text>
</comment>
<feature type="region of interest" description="Disordered" evidence="2">
    <location>
        <begin position="103"/>
        <end position="131"/>
    </location>
</feature>
<dbReference type="PANTHER" id="PTHR34427:SF5">
    <property type="entry name" value="DUF4283 DOMAIN-CONTAINING PROTEIN"/>
    <property type="match status" value="1"/>
</dbReference>
<dbReference type="Proteomes" id="UP001408789">
    <property type="component" value="Unassembled WGS sequence"/>
</dbReference>
<dbReference type="InterPro" id="IPR012677">
    <property type="entry name" value="Nucleotide-bd_a/b_plait_sf"/>
</dbReference>
<evidence type="ECO:0000256" key="2">
    <source>
        <dbReference type="SAM" id="MobiDB-lite"/>
    </source>
</evidence>
<dbReference type="EMBL" id="JBCNJP010020333">
    <property type="protein sequence ID" value="KAK9047902.1"/>
    <property type="molecule type" value="Genomic_DNA"/>
</dbReference>
<organism evidence="4 5">
    <name type="scientific">Deinandra increscens subsp. villosa</name>
    <dbReference type="NCBI Taxonomy" id="3103831"/>
    <lineage>
        <taxon>Eukaryota</taxon>
        <taxon>Viridiplantae</taxon>
        <taxon>Streptophyta</taxon>
        <taxon>Embryophyta</taxon>
        <taxon>Tracheophyta</taxon>
        <taxon>Spermatophyta</taxon>
        <taxon>Magnoliopsida</taxon>
        <taxon>eudicotyledons</taxon>
        <taxon>Gunneridae</taxon>
        <taxon>Pentapetalae</taxon>
        <taxon>asterids</taxon>
        <taxon>campanulids</taxon>
        <taxon>Asterales</taxon>
        <taxon>Asteraceae</taxon>
        <taxon>Asteroideae</taxon>
        <taxon>Heliantheae alliance</taxon>
        <taxon>Madieae</taxon>
        <taxon>Madiinae</taxon>
        <taxon>Deinandra</taxon>
    </lineage>
</organism>